<accession>A0A9D1T3K7</accession>
<dbReference type="Gene3D" id="3.30.1330.70">
    <property type="entry name" value="Holliday junction resolvase RusA"/>
    <property type="match status" value="1"/>
</dbReference>
<evidence type="ECO:0000256" key="9">
    <source>
        <dbReference type="ARBA" id="ARBA00022801"/>
    </source>
</evidence>
<dbReference type="InterPro" id="IPR016281">
    <property type="entry name" value="Endonuclease_RusA"/>
</dbReference>
<sequence length="110" mass="12817">MRLPWPPSVNHCYGHTRHGVHLSAKGRRFRERVVALLGRREPLEGPLRMTVRLHPPDRRRRDLDNSLKALQDALQHGHFYHDDCQIHELHVFKSVPHPPLGEALIQVEPL</sequence>
<evidence type="ECO:0000256" key="4">
    <source>
        <dbReference type="ARBA" id="ARBA00014885"/>
    </source>
</evidence>
<evidence type="ECO:0000256" key="3">
    <source>
        <dbReference type="ARBA" id="ARBA00011738"/>
    </source>
</evidence>
<keyword evidence="5" id="KW-0540">Nuclease</keyword>
<proteinExistence type="inferred from homology"/>
<keyword evidence="9" id="KW-0378">Hydrolase</keyword>
<dbReference type="GO" id="GO:0006310">
    <property type="term" value="P:DNA recombination"/>
    <property type="evidence" value="ECO:0007669"/>
    <property type="project" value="UniProtKB-KW"/>
</dbReference>
<evidence type="ECO:0000313" key="17">
    <source>
        <dbReference type="EMBL" id="HIV09403.1"/>
    </source>
</evidence>
<dbReference type="InterPro" id="IPR036614">
    <property type="entry name" value="RusA-like_sf"/>
</dbReference>
<evidence type="ECO:0000256" key="14">
    <source>
        <dbReference type="ARBA" id="ARBA00029488"/>
    </source>
</evidence>
<comment type="cofactor">
    <cofactor evidence="1">
        <name>Mg(2+)</name>
        <dbReference type="ChEBI" id="CHEBI:18420"/>
    </cofactor>
</comment>
<dbReference type="GO" id="GO:0000287">
    <property type="term" value="F:magnesium ion binding"/>
    <property type="evidence" value="ECO:0007669"/>
    <property type="project" value="InterPro"/>
</dbReference>
<evidence type="ECO:0000256" key="6">
    <source>
        <dbReference type="ARBA" id="ARBA00022723"/>
    </source>
</evidence>
<evidence type="ECO:0000256" key="1">
    <source>
        <dbReference type="ARBA" id="ARBA00001946"/>
    </source>
</evidence>
<name>A0A9D1T3K7_9BACT</name>
<keyword evidence="11" id="KW-0233">DNA recombination</keyword>
<protein>
    <recommendedName>
        <fullName evidence="4">Crossover junction endodeoxyribonuclease RusA</fullName>
        <ecNumber evidence="14">3.1.21.10</ecNumber>
    </recommendedName>
    <alternativeName>
        <fullName evidence="15">Holliday junction nuclease RusA</fullName>
    </alternativeName>
    <alternativeName>
        <fullName evidence="16">Holliday junction resolvase</fullName>
    </alternativeName>
</protein>
<evidence type="ECO:0000256" key="16">
    <source>
        <dbReference type="ARBA" id="ARBA00031953"/>
    </source>
</evidence>
<comment type="catalytic activity">
    <reaction evidence="13">
        <text>Endonucleolytic cleavage at a junction such as a reciprocal single-stranded crossover between two homologous DNA duplexes (Holliday junction).</text>
        <dbReference type="EC" id="3.1.21.10"/>
    </reaction>
</comment>
<keyword evidence="10" id="KW-0460">Magnesium</keyword>
<comment type="subunit">
    <text evidence="3">Homodimer.</text>
</comment>
<evidence type="ECO:0000313" key="18">
    <source>
        <dbReference type="Proteomes" id="UP000886845"/>
    </source>
</evidence>
<evidence type="ECO:0000256" key="2">
    <source>
        <dbReference type="ARBA" id="ARBA00008865"/>
    </source>
</evidence>
<evidence type="ECO:0000256" key="15">
    <source>
        <dbReference type="ARBA" id="ARBA00030920"/>
    </source>
</evidence>
<evidence type="ECO:0000256" key="10">
    <source>
        <dbReference type="ARBA" id="ARBA00022842"/>
    </source>
</evidence>
<evidence type="ECO:0000256" key="8">
    <source>
        <dbReference type="ARBA" id="ARBA00022763"/>
    </source>
</evidence>
<dbReference type="GO" id="GO:0006281">
    <property type="term" value="P:DNA repair"/>
    <property type="evidence" value="ECO:0007669"/>
    <property type="project" value="UniProtKB-KW"/>
</dbReference>
<dbReference type="AlphaFoldDB" id="A0A9D1T3K7"/>
<reference evidence="17" key="2">
    <citation type="journal article" date="2021" name="PeerJ">
        <title>Extensive microbial diversity within the chicken gut microbiome revealed by metagenomics and culture.</title>
        <authorList>
            <person name="Gilroy R."/>
            <person name="Ravi A."/>
            <person name="Getino M."/>
            <person name="Pursley I."/>
            <person name="Horton D.L."/>
            <person name="Alikhan N.F."/>
            <person name="Baker D."/>
            <person name="Gharbi K."/>
            <person name="Hall N."/>
            <person name="Watson M."/>
            <person name="Adriaenssens E.M."/>
            <person name="Foster-Nyarko E."/>
            <person name="Jarju S."/>
            <person name="Secka A."/>
            <person name="Antonio M."/>
            <person name="Oren A."/>
            <person name="Chaudhuri R.R."/>
            <person name="La Ragione R."/>
            <person name="Hildebrand F."/>
            <person name="Pallen M.J."/>
        </authorList>
    </citation>
    <scope>NUCLEOTIDE SEQUENCE</scope>
    <source>
        <strain evidence="17">35461</strain>
    </source>
</reference>
<comment type="similarity">
    <text evidence="2">Belongs to the RusA family.</text>
</comment>
<evidence type="ECO:0000256" key="5">
    <source>
        <dbReference type="ARBA" id="ARBA00022722"/>
    </source>
</evidence>
<keyword evidence="12" id="KW-0234">DNA repair</keyword>
<keyword evidence="7" id="KW-0255">Endonuclease</keyword>
<gene>
    <name evidence="17" type="ORF">IAC79_04745</name>
</gene>
<dbReference type="Proteomes" id="UP000886845">
    <property type="component" value="Unassembled WGS sequence"/>
</dbReference>
<dbReference type="EMBL" id="DVOR01000152">
    <property type="protein sequence ID" value="HIV09403.1"/>
    <property type="molecule type" value="Genomic_DNA"/>
</dbReference>
<comment type="caution">
    <text evidence="17">The sequence shown here is derived from an EMBL/GenBank/DDBJ whole genome shotgun (WGS) entry which is preliminary data.</text>
</comment>
<dbReference type="InterPro" id="IPR008822">
    <property type="entry name" value="Endonuclease_RusA-like"/>
</dbReference>
<evidence type="ECO:0000256" key="13">
    <source>
        <dbReference type="ARBA" id="ARBA00029354"/>
    </source>
</evidence>
<dbReference type="PIRSF" id="PIRSF001007">
    <property type="entry name" value="RusA"/>
    <property type="match status" value="1"/>
</dbReference>
<dbReference type="GO" id="GO:0008821">
    <property type="term" value="F:crossover junction DNA endonuclease activity"/>
    <property type="evidence" value="ECO:0007669"/>
    <property type="project" value="UniProtKB-EC"/>
</dbReference>
<dbReference type="SUPFAM" id="SSF103084">
    <property type="entry name" value="Holliday junction resolvase RusA"/>
    <property type="match status" value="1"/>
</dbReference>
<evidence type="ECO:0000256" key="11">
    <source>
        <dbReference type="ARBA" id="ARBA00023172"/>
    </source>
</evidence>
<evidence type="ECO:0000256" key="7">
    <source>
        <dbReference type="ARBA" id="ARBA00022759"/>
    </source>
</evidence>
<organism evidence="17 18">
    <name type="scientific">Candidatus Spyradenecus faecavium</name>
    <dbReference type="NCBI Taxonomy" id="2840947"/>
    <lineage>
        <taxon>Bacteria</taxon>
        <taxon>Pseudomonadati</taxon>
        <taxon>Lentisphaerota</taxon>
        <taxon>Lentisphaeria</taxon>
        <taxon>Lentisphaerales</taxon>
        <taxon>Lentisphaeraceae</taxon>
        <taxon>Lentisphaeraceae incertae sedis</taxon>
        <taxon>Candidatus Spyradenecus</taxon>
    </lineage>
</organism>
<keyword evidence="8" id="KW-0227">DNA damage</keyword>
<dbReference type="Pfam" id="PF05866">
    <property type="entry name" value="RusA"/>
    <property type="match status" value="1"/>
</dbReference>
<keyword evidence="6" id="KW-0479">Metal-binding</keyword>
<reference evidence="17" key="1">
    <citation type="submission" date="2020-10" db="EMBL/GenBank/DDBJ databases">
        <authorList>
            <person name="Gilroy R."/>
        </authorList>
    </citation>
    <scope>NUCLEOTIDE SEQUENCE</scope>
    <source>
        <strain evidence="17">35461</strain>
    </source>
</reference>
<dbReference type="EC" id="3.1.21.10" evidence="14"/>
<evidence type="ECO:0000256" key="12">
    <source>
        <dbReference type="ARBA" id="ARBA00023204"/>
    </source>
</evidence>